<evidence type="ECO:0000313" key="5">
    <source>
        <dbReference type="Proteomes" id="UP000011704"/>
    </source>
</evidence>
<dbReference type="InterPro" id="IPR029063">
    <property type="entry name" value="SAM-dependent_MTases_sf"/>
</dbReference>
<keyword evidence="2" id="KW-0808">Transferase</keyword>
<dbReference type="GO" id="GO:0032259">
    <property type="term" value="P:methylation"/>
    <property type="evidence" value="ECO:0007669"/>
    <property type="project" value="UniProtKB-KW"/>
</dbReference>
<dbReference type="GO" id="GO:0008168">
    <property type="term" value="F:methyltransferase activity"/>
    <property type="evidence" value="ECO:0007669"/>
    <property type="project" value="UniProtKB-KW"/>
</dbReference>
<dbReference type="PANTHER" id="PTHR43861:SF1">
    <property type="entry name" value="TRANS-ACONITATE 2-METHYLTRANSFERASE"/>
    <property type="match status" value="1"/>
</dbReference>
<proteinExistence type="predicted"/>
<evidence type="ECO:0000259" key="3">
    <source>
        <dbReference type="Pfam" id="PF13649"/>
    </source>
</evidence>
<protein>
    <recommendedName>
        <fullName evidence="3">Methyltransferase domain-containing protein</fullName>
    </recommendedName>
</protein>
<dbReference type="EMBL" id="CAQJ01000072">
    <property type="protein sequence ID" value="CCQ91397.1"/>
    <property type="molecule type" value="Genomic_DNA"/>
</dbReference>
<organism evidence="4 5">
    <name type="scientific">Nitrospina gracilis (strain 3/211)</name>
    <dbReference type="NCBI Taxonomy" id="1266370"/>
    <lineage>
        <taxon>Bacteria</taxon>
        <taxon>Pseudomonadati</taxon>
        <taxon>Nitrospinota/Tectimicrobiota group</taxon>
        <taxon>Nitrospinota</taxon>
        <taxon>Nitrospinia</taxon>
        <taxon>Nitrospinales</taxon>
        <taxon>Nitrospinaceae</taxon>
        <taxon>Nitrospina</taxon>
    </lineage>
</organism>
<dbReference type="OrthoDB" id="7062303at2"/>
<dbReference type="Pfam" id="PF13649">
    <property type="entry name" value="Methyltransf_25"/>
    <property type="match status" value="1"/>
</dbReference>
<keyword evidence="1" id="KW-0489">Methyltransferase</keyword>
<evidence type="ECO:0000256" key="1">
    <source>
        <dbReference type="ARBA" id="ARBA00022603"/>
    </source>
</evidence>
<dbReference type="AlphaFoldDB" id="M1YLP3"/>
<reference evidence="4 5" key="1">
    <citation type="journal article" date="2013" name="Front. Microbiol.">
        <title>The genome of Nitrospina gracilis illuminates the metabolism and evolution of the major marine nitrite oxidizer.</title>
        <authorList>
            <person name="Luecker S."/>
            <person name="Nowka B."/>
            <person name="Rattei T."/>
            <person name="Spieck E."/>
            <person name="and Daims H."/>
        </authorList>
    </citation>
    <scope>NUCLEOTIDE SEQUENCE [LARGE SCALE GENOMIC DNA]</scope>
    <source>
        <strain evidence="4 5">3/211</strain>
    </source>
</reference>
<dbReference type="RefSeq" id="WP_005010044.1">
    <property type="nucleotide sequence ID" value="NZ_HG422173.1"/>
</dbReference>
<dbReference type="CDD" id="cd02440">
    <property type="entry name" value="AdoMet_MTases"/>
    <property type="match status" value="1"/>
</dbReference>
<evidence type="ECO:0000313" key="4">
    <source>
        <dbReference type="EMBL" id="CCQ91397.1"/>
    </source>
</evidence>
<dbReference type="Gene3D" id="3.40.50.150">
    <property type="entry name" value="Vaccinia Virus protein VP39"/>
    <property type="match status" value="1"/>
</dbReference>
<evidence type="ECO:0000256" key="2">
    <source>
        <dbReference type="ARBA" id="ARBA00022679"/>
    </source>
</evidence>
<name>M1YLP3_NITG3</name>
<keyword evidence="5" id="KW-1185">Reference proteome</keyword>
<dbReference type="InterPro" id="IPR041698">
    <property type="entry name" value="Methyltransf_25"/>
</dbReference>
<feature type="domain" description="Methyltransferase" evidence="3">
    <location>
        <begin position="48"/>
        <end position="149"/>
    </location>
</feature>
<dbReference type="PANTHER" id="PTHR43861">
    <property type="entry name" value="TRANS-ACONITATE 2-METHYLTRANSFERASE-RELATED"/>
    <property type="match status" value="1"/>
</dbReference>
<dbReference type="STRING" id="1266370.NITGR_650022"/>
<dbReference type="Proteomes" id="UP000011704">
    <property type="component" value="Unassembled WGS sequence"/>
</dbReference>
<gene>
    <name evidence="4" type="ORF">NITGR_650022</name>
</gene>
<comment type="caution">
    <text evidence="4">The sequence shown here is derived from an EMBL/GenBank/DDBJ whole genome shotgun (WGS) entry which is preliminary data.</text>
</comment>
<dbReference type="SUPFAM" id="SSF53335">
    <property type="entry name" value="S-adenosyl-L-methionine-dependent methyltransferases"/>
    <property type="match status" value="1"/>
</dbReference>
<dbReference type="InParanoid" id="M1YLP3"/>
<accession>M1YLP3</accession>
<dbReference type="HOGENOM" id="CLU_1119249_0_0_0"/>
<sequence length="248" mass="27807">MKVFETLFRGYWQFGFKTRLYDGLCPQAYHDSLKAAADQVAPVEDSAVLDLGCGSGLLVNHLGASWNGGLKYVGTDILPSGLQQLRQKASLLPSFPPVRTYQADMLAEWPLKAEAFDCVVAHFSVYTLARAEDRMQVYRRIAGVLKAGGRAIISNPSDTYNAHRIIKQSVRSQKGKMPLLEHRVKRFLFYPLTLLLGLRHIQHQLEAGVWHAYNRDDFRGEIESAGLSVEEIKPVYADSGYLLVARKP</sequence>